<evidence type="ECO:0000313" key="9">
    <source>
        <dbReference type="EMBL" id="GIG22657.1"/>
    </source>
</evidence>
<keyword evidence="4 7" id="KW-0812">Transmembrane</keyword>
<sequence length="462" mass="49922">MRVLRVGDALAITVAVVAAYLVRFGADDRAVAGSFSPTYLAVSVILVVVWFVALASAHVWDRRVLTLGSGEYTAVFTATWRLFAVVAIVLYLAKLDVGRAFLAIAFPLGLALLLLERVVSRRWLRARRNRGECRTPVLVVGQREHAEGLIREVAADTSRSLGVVGVCVPGGVPGRGEQVLGVPVVGNLASAAHAASDVGAQAVAVTGSDELTAAVVRQLGWDLEQTDTDLLVAGALTDIAGPRIHVTPVAGLPLMQVDPPRFAGPRYVVKSVADWCGALVLTVLLTPVLLVIAVAVVTTSRGPVFYQQARIGRSGTTFRMLKFRTMVADADAHVDEVMAEGRSGLFYKRRDDPRVTRTGRFLRRYSLDELPQLLNVLRGDMSLVGPRPQVASEVALYDRAAHRRLLVKPGLTGLWQVSGRSELSPDESIRKDVYYVENWTLFGDLVILMRTARAVVAGQGAY</sequence>
<dbReference type="Pfam" id="PF13727">
    <property type="entry name" value="CoA_binding_3"/>
    <property type="match status" value="1"/>
</dbReference>
<feature type="transmembrane region" description="Helical" evidence="7">
    <location>
        <begin position="99"/>
        <end position="119"/>
    </location>
</feature>
<comment type="similarity">
    <text evidence="2">Belongs to the bacterial sugar transferase family.</text>
</comment>
<feature type="domain" description="Bacterial sugar transferase" evidence="8">
    <location>
        <begin position="270"/>
        <end position="456"/>
    </location>
</feature>
<dbReference type="GO" id="GO:0016020">
    <property type="term" value="C:membrane"/>
    <property type="evidence" value="ECO:0007669"/>
    <property type="project" value="UniProtKB-SubCell"/>
</dbReference>
<accession>A0A919U3Q3</accession>
<feature type="transmembrane region" description="Helical" evidence="7">
    <location>
        <begin position="72"/>
        <end position="93"/>
    </location>
</feature>
<organism evidence="9 10">
    <name type="scientific">Cellulomonas chitinilytica</name>
    <dbReference type="NCBI Taxonomy" id="398759"/>
    <lineage>
        <taxon>Bacteria</taxon>
        <taxon>Bacillati</taxon>
        <taxon>Actinomycetota</taxon>
        <taxon>Actinomycetes</taxon>
        <taxon>Micrococcales</taxon>
        <taxon>Cellulomonadaceae</taxon>
        <taxon>Cellulomonas</taxon>
    </lineage>
</organism>
<evidence type="ECO:0000256" key="3">
    <source>
        <dbReference type="ARBA" id="ARBA00022679"/>
    </source>
</evidence>
<dbReference type="InterPro" id="IPR017475">
    <property type="entry name" value="EPS_sugar_tfrase"/>
</dbReference>
<comment type="caution">
    <text evidence="9">The sequence shown here is derived from an EMBL/GenBank/DDBJ whole genome shotgun (WGS) entry which is preliminary data.</text>
</comment>
<dbReference type="PANTHER" id="PTHR30576:SF10">
    <property type="entry name" value="SLL5057 PROTEIN"/>
    <property type="match status" value="1"/>
</dbReference>
<feature type="transmembrane region" description="Helical" evidence="7">
    <location>
        <begin position="275"/>
        <end position="297"/>
    </location>
</feature>
<name>A0A919U3Q3_9CELL</name>
<keyword evidence="5 7" id="KW-1133">Transmembrane helix</keyword>
<reference evidence="9" key="1">
    <citation type="submission" date="2021-01" db="EMBL/GenBank/DDBJ databases">
        <title>Whole genome shotgun sequence of Cellulomonas chitinilytica NBRC 110799.</title>
        <authorList>
            <person name="Komaki H."/>
            <person name="Tamura T."/>
        </authorList>
    </citation>
    <scope>NUCLEOTIDE SEQUENCE</scope>
    <source>
        <strain evidence="9">NBRC 110799</strain>
    </source>
</reference>
<dbReference type="Pfam" id="PF02397">
    <property type="entry name" value="Bac_transf"/>
    <property type="match status" value="1"/>
</dbReference>
<keyword evidence="10" id="KW-1185">Reference proteome</keyword>
<dbReference type="Proteomes" id="UP000632740">
    <property type="component" value="Unassembled WGS sequence"/>
</dbReference>
<evidence type="ECO:0000313" key="10">
    <source>
        <dbReference type="Proteomes" id="UP000632740"/>
    </source>
</evidence>
<evidence type="ECO:0000256" key="2">
    <source>
        <dbReference type="ARBA" id="ARBA00006464"/>
    </source>
</evidence>
<evidence type="ECO:0000259" key="8">
    <source>
        <dbReference type="Pfam" id="PF02397"/>
    </source>
</evidence>
<dbReference type="EMBL" id="BONK01000012">
    <property type="protein sequence ID" value="GIG22657.1"/>
    <property type="molecule type" value="Genomic_DNA"/>
</dbReference>
<keyword evidence="3" id="KW-0808">Transferase</keyword>
<feature type="transmembrane region" description="Helical" evidence="7">
    <location>
        <begin position="38"/>
        <end position="60"/>
    </location>
</feature>
<keyword evidence="6 7" id="KW-0472">Membrane</keyword>
<dbReference type="PANTHER" id="PTHR30576">
    <property type="entry name" value="COLANIC BIOSYNTHESIS UDP-GLUCOSE LIPID CARRIER TRANSFERASE"/>
    <property type="match status" value="1"/>
</dbReference>
<dbReference type="InterPro" id="IPR003362">
    <property type="entry name" value="Bact_transf"/>
</dbReference>
<dbReference type="NCBIfam" id="TIGR03025">
    <property type="entry name" value="EPS_sugtrans"/>
    <property type="match status" value="1"/>
</dbReference>
<evidence type="ECO:0000256" key="4">
    <source>
        <dbReference type="ARBA" id="ARBA00022692"/>
    </source>
</evidence>
<dbReference type="RefSeq" id="WP_203757622.1">
    <property type="nucleotide sequence ID" value="NZ_BONK01000012.1"/>
</dbReference>
<dbReference type="GO" id="GO:0016780">
    <property type="term" value="F:phosphotransferase activity, for other substituted phosphate groups"/>
    <property type="evidence" value="ECO:0007669"/>
    <property type="project" value="TreeGrafter"/>
</dbReference>
<comment type="subcellular location">
    <subcellularLocation>
        <location evidence="1">Membrane</location>
        <topology evidence="1">Multi-pass membrane protein</topology>
    </subcellularLocation>
</comment>
<gene>
    <name evidence="9" type="primary">rfbP_2</name>
    <name evidence="9" type="ORF">Cch01nite_33810</name>
</gene>
<protein>
    <submittedName>
        <fullName evidence="9">Exopolysaccharide biosynthesis polyprenyl glycosylphosphotransferase</fullName>
    </submittedName>
</protein>
<evidence type="ECO:0000256" key="1">
    <source>
        <dbReference type="ARBA" id="ARBA00004141"/>
    </source>
</evidence>
<evidence type="ECO:0000256" key="5">
    <source>
        <dbReference type="ARBA" id="ARBA00022989"/>
    </source>
</evidence>
<feature type="transmembrane region" description="Helical" evidence="7">
    <location>
        <begin position="7"/>
        <end position="26"/>
    </location>
</feature>
<evidence type="ECO:0000256" key="6">
    <source>
        <dbReference type="ARBA" id="ARBA00023136"/>
    </source>
</evidence>
<evidence type="ECO:0000256" key="7">
    <source>
        <dbReference type="SAM" id="Phobius"/>
    </source>
</evidence>
<dbReference type="AlphaFoldDB" id="A0A919U3Q3"/>
<proteinExistence type="inferred from homology"/>